<dbReference type="InterPro" id="IPR050564">
    <property type="entry name" value="F420-G6PD/mer"/>
</dbReference>
<evidence type="ECO:0000313" key="4">
    <source>
        <dbReference type="Proteomes" id="UP000294558"/>
    </source>
</evidence>
<dbReference type="OrthoDB" id="5729035at2"/>
<gene>
    <name evidence="3" type="ORF">BDK89_0190</name>
</gene>
<evidence type="ECO:0000313" key="3">
    <source>
        <dbReference type="EMBL" id="TDT14635.1"/>
    </source>
</evidence>
<keyword evidence="1" id="KW-0560">Oxidoreductase</keyword>
<proteinExistence type="predicted"/>
<dbReference type="InterPro" id="IPR011251">
    <property type="entry name" value="Luciferase-like_dom"/>
</dbReference>
<feature type="domain" description="Luciferase-like" evidence="2">
    <location>
        <begin position="17"/>
        <end position="300"/>
    </location>
</feature>
<accession>A0A4R7HV17</accession>
<dbReference type="AlphaFoldDB" id="A0A4R7HV17"/>
<dbReference type="InterPro" id="IPR036661">
    <property type="entry name" value="Luciferase-like_sf"/>
</dbReference>
<protein>
    <submittedName>
        <fullName evidence="3">Putative F420-dependent oxidoreductase</fullName>
    </submittedName>
</protein>
<dbReference type="GO" id="GO:0016705">
    <property type="term" value="F:oxidoreductase activity, acting on paired donors, with incorporation or reduction of molecular oxygen"/>
    <property type="evidence" value="ECO:0007669"/>
    <property type="project" value="InterPro"/>
</dbReference>
<dbReference type="InterPro" id="IPR022526">
    <property type="entry name" value="F420_Rv3093c"/>
</dbReference>
<dbReference type="PANTHER" id="PTHR43244:SF1">
    <property type="entry name" value="5,10-METHYLENETETRAHYDROMETHANOPTERIN REDUCTASE"/>
    <property type="match status" value="1"/>
</dbReference>
<dbReference type="Gene3D" id="3.20.20.30">
    <property type="entry name" value="Luciferase-like domain"/>
    <property type="match status" value="1"/>
</dbReference>
<reference evidence="3 4" key="1">
    <citation type="submission" date="2019-03" db="EMBL/GenBank/DDBJ databases">
        <title>Sequencing the genomes of 1000 actinobacteria strains.</title>
        <authorList>
            <person name="Klenk H.-P."/>
        </authorList>
    </citation>
    <scope>NUCLEOTIDE SEQUENCE [LARGE SCALE GENOMIC DNA]</scope>
    <source>
        <strain evidence="3 4">DSM 18936</strain>
    </source>
</reference>
<keyword evidence="4" id="KW-1185">Reference proteome</keyword>
<comment type="caution">
    <text evidence="3">The sequence shown here is derived from an EMBL/GenBank/DDBJ whole genome shotgun (WGS) entry which is preliminary data.</text>
</comment>
<evidence type="ECO:0000256" key="1">
    <source>
        <dbReference type="ARBA" id="ARBA00023002"/>
    </source>
</evidence>
<dbReference type="Proteomes" id="UP000294558">
    <property type="component" value="Unassembled WGS sequence"/>
</dbReference>
<dbReference type="SUPFAM" id="SSF51679">
    <property type="entry name" value="Bacterial luciferase-like"/>
    <property type="match status" value="1"/>
</dbReference>
<dbReference type="PANTHER" id="PTHR43244">
    <property type="match status" value="1"/>
</dbReference>
<organism evidence="3 4">
    <name type="scientific">Ilumatobacter fluminis</name>
    <dbReference type="NCBI Taxonomy" id="467091"/>
    <lineage>
        <taxon>Bacteria</taxon>
        <taxon>Bacillati</taxon>
        <taxon>Actinomycetota</taxon>
        <taxon>Acidimicrobiia</taxon>
        <taxon>Acidimicrobiales</taxon>
        <taxon>Ilumatobacteraceae</taxon>
        <taxon>Ilumatobacter</taxon>
    </lineage>
</organism>
<dbReference type="EMBL" id="SOAU01000001">
    <property type="protein sequence ID" value="TDT14635.1"/>
    <property type="molecule type" value="Genomic_DNA"/>
</dbReference>
<dbReference type="RefSeq" id="WP_133867163.1">
    <property type="nucleotide sequence ID" value="NZ_SOAU01000001.1"/>
</dbReference>
<dbReference type="Pfam" id="PF00296">
    <property type="entry name" value="Bac_luciferase"/>
    <property type="match status" value="1"/>
</dbReference>
<dbReference type="NCBIfam" id="TIGR03841">
    <property type="entry name" value="F420_Rv3093c"/>
    <property type="match status" value="1"/>
</dbReference>
<sequence>MPAPLVSAVLGLWQDRPPEENVAVARLADELGYPELWIGEMATYDAFALATAIAGVTDRIDFTIGPLSVHARTPMTVAVGAASVANLTGRHVDVALGTSSDVVVERWHGLERGRPARTLEDHVVATAELLSGRKADLRTETVSTTGYRLRLPSPESSLTVAAFGVRAIGVAARVADRLVLNMVTPAAARRLVDELATAAEAAGRPCPTVAAWLPAAIDPTDETLHQITMGLVAYLAAPGYGEMFAEAGFGDLVEFARSSPHPKELFAAVPPELIDAIGLIGTADDVDDRIADYTAAGVDEICLVPATAGHAAERTLGTLAPG</sequence>
<name>A0A4R7HV17_9ACTN</name>
<evidence type="ECO:0000259" key="2">
    <source>
        <dbReference type="Pfam" id="PF00296"/>
    </source>
</evidence>